<dbReference type="InterPro" id="IPR018060">
    <property type="entry name" value="HTH_AraC"/>
</dbReference>
<dbReference type="SUPFAM" id="SSF46689">
    <property type="entry name" value="Homeodomain-like"/>
    <property type="match status" value="1"/>
</dbReference>
<evidence type="ECO:0000256" key="1">
    <source>
        <dbReference type="ARBA" id="ARBA00023015"/>
    </source>
</evidence>
<keyword evidence="1" id="KW-0805">Transcription regulation</keyword>
<keyword evidence="2" id="KW-0238">DNA-binding</keyword>
<name>A0ABW0R4V8_9BACL</name>
<dbReference type="PROSITE" id="PS01124">
    <property type="entry name" value="HTH_ARAC_FAMILY_2"/>
    <property type="match status" value="1"/>
</dbReference>
<organism evidence="5 6">
    <name type="scientific">Cohnella yongneupensis</name>
    <dbReference type="NCBI Taxonomy" id="425006"/>
    <lineage>
        <taxon>Bacteria</taxon>
        <taxon>Bacillati</taxon>
        <taxon>Bacillota</taxon>
        <taxon>Bacilli</taxon>
        <taxon>Bacillales</taxon>
        <taxon>Paenibacillaceae</taxon>
        <taxon>Cohnella</taxon>
    </lineage>
</organism>
<dbReference type="Pfam" id="PF12833">
    <property type="entry name" value="HTH_18"/>
    <property type="match status" value="1"/>
</dbReference>
<sequence length="275" mass="31653">MEHKAHPPERGILQAETGRSRFLLDRYEPAPDLAPFIEHLWIVKWDLTGQPQFRQTILSFPSVNLSFEQESFGTFTGIYGIPRRTYTRTLQDIGIVLGIKFHPGGFYPFWRQPVSRLTGRTLPVFDVLGQDPREIERLIFAQADDPKNMAHLAENFLRERLPAPDDNVAIVRRIVQAAIDNRDIMKVEQLAERFEIGLRTLQRLFDRYVGVSPKWVIQRYRLQEAAKLLEQGSAMDGSALSQELGFYDQAHFIKQFKAIIGKTPDAYVKSINSLQ</sequence>
<dbReference type="PANTHER" id="PTHR46796:SF13">
    <property type="entry name" value="HTH-TYPE TRANSCRIPTIONAL ACTIVATOR RHAS"/>
    <property type="match status" value="1"/>
</dbReference>
<proteinExistence type="predicted"/>
<evidence type="ECO:0000259" key="4">
    <source>
        <dbReference type="PROSITE" id="PS01124"/>
    </source>
</evidence>
<dbReference type="Pfam" id="PF20240">
    <property type="entry name" value="DUF6597"/>
    <property type="match status" value="1"/>
</dbReference>
<dbReference type="Proteomes" id="UP001596108">
    <property type="component" value="Unassembled WGS sequence"/>
</dbReference>
<evidence type="ECO:0000313" key="6">
    <source>
        <dbReference type="Proteomes" id="UP001596108"/>
    </source>
</evidence>
<feature type="domain" description="HTH araC/xylS-type" evidence="4">
    <location>
        <begin position="169"/>
        <end position="270"/>
    </location>
</feature>
<dbReference type="RefSeq" id="WP_378112771.1">
    <property type="nucleotide sequence ID" value="NZ_JBHSNC010000047.1"/>
</dbReference>
<dbReference type="PANTHER" id="PTHR46796">
    <property type="entry name" value="HTH-TYPE TRANSCRIPTIONAL ACTIVATOR RHAS-RELATED"/>
    <property type="match status" value="1"/>
</dbReference>
<evidence type="ECO:0000256" key="3">
    <source>
        <dbReference type="ARBA" id="ARBA00023163"/>
    </source>
</evidence>
<dbReference type="EMBL" id="JBHSNC010000047">
    <property type="protein sequence ID" value="MFC5530832.1"/>
    <property type="molecule type" value="Genomic_DNA"/>
</dbReference>
<keyword evidence="3" id="KW-0804">Transcription</keyword>
<dbReference type="InterPro" id="IPR009057">
    <property type="entry name" value="Homeodomain-like_sf"/>
</dbReference>
<protein>
    <submittedName>
        <fullName evidence="5">DUF6597 domain-containing transcriptional factor</fullName>
    </submittedName>
</protein>
<comment type="caution">
    <text evidence="5">The sequence shown here is derived from an EMBL/GenBank/DDBJ whole genome shotgun (WGS) entry which is preliminary data.</text>
</comment>
<accession>A0ABW0R4V8</accession>
<evidence type="ECO:0000313" key="5">
    <source>
        <dbReference type="EMBL" id="MFC5530832.1"/>
    </source>
</evidence>
<keyword evidence="6" id="KW-1185">Reference proteome</keyword>
<dbReference type="InterPro" id="IPR046532">
    <property type="entry name" value="DUF6597"/>
</dbReference>
<evidence type="ECO:0000256" key="2">
    <source>
        <dbReference type="ARBA" id="ARBA00023125"/>
    </source>
</evidence>
<reference evidence="6" key="1">
    <citation type="journal article" date="2019" name="Int. J. Syst. Evol. Microbiol.">
        <title>The Global Catalogue of Microorganisms (GCM) 10K type strain sequencing project: providing services to taxonomists for standard genome sequencing and annotation.</title>
        <authorList>
            <consortium name="The Broad Institute Genomics Platform"/>
            <consortium name="The Broad Institute Genome Sequencing Center for Infectious Disease"/>
            <person name="Wu L."/>
            <person name="Ma J."/>
        </authorList>
    </citation>
    <scope>NUCLEOTIDE SEQUENCE [LARGE SCALE GENOMIC DNA]</scope>
    <source>
        <strain evidence="6">CGMCC 1.18578</strain>
    </source>
</reference>
<dbReference type="InterPro" id="IPR050204">
    <property type="entry name" value="AraC_XylS_family_regulators"/>
</dbReference>
<dbReference type="SMART" id="SM00342">
    <property type="entry name" value="HTH_ARAC"/>
    <property type="match status" value="1"/>
</dbReference>
<gene>
    <name evidence="5" type="ORF">ACFPQ4_15490</name>
</gene>
<dbReference type="Gene3D" id="1.10.10.60">
    <property type="entry name" value="Homeodomain-like"/>
    <property type="match status" value="1"/>
</dbReference>